<dbReference type="WBParaSite" id="HPLM_0001363601-mRNA-1">
    <property type="protein sequence ID" value="HPLM_0001363601-mRNA-1"/>
    <property type="gene ID" value="HPLM_0001363601"/>
</dbReference>
<keyword evidence="1" id="KW-1133">Transmembrane helix</keyword>
<dbReference type="AlphaFoldDB" id="A0A0N4WQD7"/>
<keyword evidence="3" id="KW-1185">Reference proteome</keyword>
<reference evidence="2 3" key="2">
    <citation type="submission" date="2018-11" db="EMBL/GenBank/DDBJ databases">
        <authorList>
            <consortium name="Pathogen Informatics"/>
        </authorList>
    </citation>
    <scope>NUCLEOTIDE SEQUENCE [LARGE SCALE GENOMIC DNA]</scope>
    <source>
        <strain evidence="2 3">MHpl1</strain>
    </source>
</reference>
<dbReference type="Proteomes" id="UP000268014">
    <property type="component" value="Unassembled WGS sequence"/>
</dbReference>
<organism evidence="4">
    <name type="scientific">Haemonchus placei</name>
    <name type="common">Barber's pole worm</name>
    <dbReference type="NCBI Taxonomy" id="6290"/>
    <lineage>
        <taxon>Eukaryota</taxon>
        <taxon>Metazoa</taxon>
        <taxon>Ecdysozoa</taxon>
        <taxon>Nematoda</taxon>
        <taxon>Chromadorea</taxon>
        <taxon>Rhabditida</taxon>
        <taxon>Rhabditina</taxon>
        <taxon>Rhabditomorpha</taxon>
        <taxon>Strongyloidea</taxon>
        <taxon>Trichostrongylidae</taxon>
        <taxon>Haemonchus</taxon>
    </lineage>
</organism>
<keyword evidence="1" id="KW-0812">Transmembrane</keyword>
<feature type="transmembrane region" description="Helical" evidence="1">
    <location>
        <begin position="57"/>
        <end position="74"/>
    </location>
</feature>
<accession>A0A0N4WQD7</accession>
<evidence type="ECO:0000313" key="4">
    <source>
        <dbReference type="WBParaSite" id="HPLM_0001363601-mRNA-1"/>
    </source>
</evidence>
<dbReference type="OrthoDB" id="5868818at2759"/>
<sequence>MTICTFNKRTHVSDACVEDLMTHAKNIRCPRQQALGHENRFIRKLDNPNRMFAVEKIWLNLALIFVVYALTSSYDEEEAFVGDFNVKIGNRRTVEELHIGGFLENSVRDNIDEEYDRTLELICHRGVARTAGNNQPRSESEKKAASTEAAEAGKPFARLFIIDTCCCLPESLGRSFIFGFIRDSNLDVDNQVLSITVLNGGDQDCRFNLTYRDDYNMRTPPRTTSFVVSKGMTEIPVPSWYGWQYDTPGMQVESGPNQLLTGASSCDVTVIANNYDQSTHQGDSFLGKQ</sequence>
<evidence type="ECO:0000256" key="1">
    <source>
        <dbReference type="SAM" id="Phobius"/>
    </source>
</evidence>
<dbReference type="STRING" id="6290.A0A0N4WQD7"/>
<reference evidence="4" key="1">
    <citation type="submission" date="2017-02" db="UniProtKB">
        <authorList>
            <consortium name="WormBaseParasite"/>
        </authorList>
    </citation>
    <scope>IDENTIFICATION</scope>
</reference>
<protein>
    <submittedName>
        <fullName evidence="4">Neur_chan_LBD domain-containing protein</fullName>
    </submittedName>
</protein>
<name>A0A0N4WQD7_HAEPC</name>
<proteinExistence type="predicted"/>
<gene>
    <name evidence="2" type="ORF">HPLM_LOCUS13628</name>
</gene>
<dbReference type="EMBL" id="UZAF01018282">
    <property type="protein sequence ID" value="VDO50021.1"/>
    <property type="molecule type" value="Genomic_DNA"/>
</dbReference>
<keyword evidence="1" id="KW-0472">Membrane</keyword>
<evidence type="ECO:0000313" key="3">
    <source>
        <dbReference type="Proteomes" id="UP000268014"/>
    </source>
</evidence>
<evidence type="ECO:0000313" key="2">
    <source>
        <dbReference type="EMBL" id="VDO50021.1"/>
    </source>
</evidence>